<dbReference type="KEGG" id="crq:GCK72_003202"/>
<proteinExistence type="predicted"/>
<reference evidence="2" key="1">
    <citation type="submission" date="2007-07" db="EMBL/GenBank/DDBJ databases">
        <title>PCAP assembly of the Caenorhabditis remanei genome.</title>
        <authorList>
            <consortium name="The Caenorhabditis remanei Sequencing Consortium"/>
            <person name="Wilson R.K."/>
        </authorList>
    </citation>
    <scope>NUCLEOTIDE SEQUENCE [LARGE SCALE GENOMIC DNA]</scope>
    <source>
        <strain evidence="2">PB4641</strain>
    </source>
</reference>
<evidence type="ECO:0000313" key="3">
    <source>
        <dbReference type="Proteomes" id="UP000008281"/>
    </source>
</evidence>
<keyword evidence="1" id="KW-0732">Signal</keyword>
<accession>E3NFD4</accession>
<dbReference type="InParanoid" id="E3NFD4"/>
<dbReference type="Proteomes" id="UP000008281">
    <property type="component" value="Unassembled WGS sequence"/>
</dbReference>
<dbReference type="GeneID" id="9801035"/>
<protein>
    <submittedName>
        <fullName evidence="2">Uncharacterized protein</fullName>
    </submittedName>
</protein>
<evidence type="ECO:0000256" key="1">
    <source>
        <dbReference type="SAM" id="SignalP"/>
    </source>
</evidence>
<dbReference type="HOGENOM" id="CLU_086463_3_0_1"/>
<organism evidence="3">
    <name type="scientific">Caenorhabditis remanei</name>
    <name type="common">Caenorhabditis vulgaris</name>
    <dbReference type="NCBI Taxonomy" id="31234"/>
    <lineage>
        <taxon>Eukaryota</taxon>
        <taxon>Metazoa</taxon>
        <taxon>Ecdysozoa</taxon>
        <taxon>Nematoda</taxon>
        <taxon>Chromadorea</taxon>
        <taxon>Rhabditida</taxon>
        <taxon>Rhabditina</taxon>
        <taxon>Rhabditomorpha</taxon>
        <taxon>Rhabditoidea</taxon>
        <taxon>Rhabditidae</taxon>
        <taxon>Peloderinae</taxon>
        <taxon>Caenorhabditis</taxon>
    </lineage>
</organism>
<evidence type="ECO:0000313" key="2">
    <source>
        <dbReference type="EMBL" id="EFO96048.1"/>
    </source>
</evidence>
<dbReference type="CTD" id="9801035"/>
<dbReference type="EMBL" id="DS268635">
    <property type="protein sequence ID" value="EFO96048.1"/>
    <property type="molecule type" value="Genomic_DNA"/>
</dbReference>
<dbReference type="OrthoDB" id="5908988at2759"/>
<feature type="signal peptide" evidence="1">
    <location>
        <begin position="1"/>
        <end position="22"/>
    </location>
</feature>
<keyword evidence="3" id="KW-1185">Reference proteome</keyword>
<dbReference type="AlphaFoldDB" id="E3NFD4"/>
<dbReference type="RefSeq" id="XP_003092890.2">
    <property type="nucleotide sequence ID" value="XM_003092842.2"/>
</dbReference>
<feature type="chain" id="PRO_5003178493" evidence="1">
    <location>
        <begin position="23"/>
        <end position="154"/>
    </location>
</feature>
<sequence length="154" mass="16013">MSNKPPMKSSIGIALLVLFASAQSVVGVKRNSHDVLDIREKVNKLNKERLELMDLETNKKDDIKTPLYHPLQTKIACGKAMCNDEYLCLLGPKNSPLKKSEIEKGSPGTGCSGGDGSSGLCMGGGGGSGGDGKAVSSASMSIAFLSLALALIMA</sequence>
<gene>
    <name evidence="2" type="ORF">CRE_20555</name>
</gene>
<name>E3NFD4_CAERE</name>